<proteinExistence type="predicted"/>
<evidence type="ECO:0000256" key="1">
    <source>
        <dbReference type="ARBA" id="ARBA00022729"/>
    </source>
</evidence>
<protein>
    <recommendedName>
        <fullName evidence="4">DUF4352 domain-containing protein</fullName>
    </recommendedName>
</protein>
<keyword evidence="3" id="KW-0472">Membrane</keyword>
<dbReference type="EMBL" id="BJOV01000005">
    <property type="protein sequence ID" value="GEE03973.1"/>
    <property type="molecule type" value="Genomic_DNA"/>
</dbReference>
<dbReference type="RefSeq" id="WP_161897399.1">
    <property type="nucleotide sequence ID" value="NZ_BJOV01000005.1"/>
</dbReference>
<sequence>MYPEPAPNQHPPTDPAPATIAMRRGVLVMLTLLVVAGTAAAAGLIGYSIGKDDSADRGVVAITDTAPTSESATSSERETAEPNAIGVPTTNGAMGVTMTKITAPATLDFYDSDYEATKPRAGSRYVLVAIKVTNNGKKPVTPLYAVDVRLVDADGREFSKVEDNYSIRENFSRSEEVPDYLQPGLSTEVYYAFEVPVGAHVVAFGYRDQQSEYDAAWTEYSVDVR</sequence>
<evidence type="ECO:0000256" key="3">
    <source>
        <dbReference type="SAM" id="Phobius"/>
    </source>
</evidence>
<reference evidence="6" key="1">
    <citation type="submission" date="2019-06" db="EMBL/GenBank/DDBJ databases">
        <title>Gordonia isolated from sludge of a wastewater treatment plant.</title>
        <authorList>
            <person name="Tamura T."/>
            <person name="Aoyama K."/>
            <person name="Kang Y."/>
            <person name="Saito S."/>
            <person name="Akiyama N."/>
            <person name="Yazawa K."/>
            <person name="Gonoi T."/>
            <person name="Mikami Y."/>
        </authorList>
    </citation>
    <scope>NUCLEOTIDE SEQUENCE [LARGE SCALE GENOMIC DNA]</scope>
    <source>
        <strain evidence="6">NBRC 107696</strain>
    </source>
</reference>
<feature type="transmembrane region" description="Helical" evidence="3">
    <location>
        <begin position="26"/>
        <end position="47"/>
    </location>
</feature>
<dbReference type="InterPro" id="IPR029050">
    <property type="entry name" value="Immunoprotect_excell_Ig-like"/>
</dbReference>
<feature type="compositionally biased region" description="Low complexity" evidence="2">
    <location>
        <begin position="65"/>
        <end position="74"/>
    </location>
</feature>
<dbReference type="AlphaFoldDB" id="A0A7I9VFT5"/>
<name>A0A7I9VFT5_9ACTN</name>
<gene>
    <name evidence="5" type="ORF">nbrc107696_44190</name>
</gene>
<dbReference type="OrthoDB" id="166023at2"/>
<accession>A0A7I9VFT5</accession>
<dbReference type="Gene3D" id="2.60.40.1240">
    <property type="match status" value="1"/>
</dbReference>
<evidence type="ECO:0000313" key="5">
    <source>
        <dbReference type="EMBL" id="GEE03973.1"/>
    </source>
</evidence>
<comment type="caution">
    <text evidence="5">The sequence shown here is derived from an EMBL/GenBank/DDBJ whole genome shotgun (WGS) entry which is preliminary data.</text>
</comment>
<evidence type="ECO:0000256" key="2">
    <source>
        <dbReference type="SAM" id="MobiDB-lite"/>
    </source>
</evidence>
<evidence type="ECO:0000313" key="6">
    <source>
        <dbReference type="Proteomes" id="UP000444960"/>
    </source>
</evidence>
<evidence type="ECO:0000259" key="4">
    <source>
        <dbReference type="Pfam" id="PF11611"/>
    </source>
</evidence>
<keyword evidence="6" id="KW-1185">Reference proteome</keyword>
<keyword evidence="3" id="KW-1133">Transmembrane helix</keyword>
<keyword evidence="1" id="KW-0732">Signal</keyword>
<dbReference type="Pfam" id="PF11611">
    <property type="entry name" value="DUF4352"/>
    <property type="match status" value="1"/>
</dbReference>
<keyword evidence="3" id="KW-0812">Transmembrane</keyword>
<feature type="region of interest" description="Disordered" evidence="2">
    <location>
        <begin position="64"/>
        <end position="91"/>
    </location>
</feature>
<dbReference type="Proteomes" id="UP000444960">
    <property type="component" value="Unassembled WGS sequence"/>
</dbReference>
<organism evidence="5 6">
    <name type="scientific">Gordonia spumicola</name>
    <dbReference type="NCBI Taxonomy" id="589161"/>
    <lineage>
        <taxon>Bacteria</taxon>
        <taxon>Bacillati</taxon>
        <taxon>Actinomycetota</taxon>
        <taxon>Actinomycetes</taxon>
        <taxon>Mycobacteriales</taxon>
        <taxon>Gordoniaceae</taxon>
        <taxon>Gordonia</taxon>
    </lineage>
</organism>
<feature type="domain" description="DUF4352" evidence="4">
    <location>
        <begin position="85"/>
        <end position="206"/>
    </location>
</feature>
<dbReference type="InterPro" id="IPR029051">
    <property type="entry name" value="DUF4352"/>
</dbReference>